<sequence>MLTLFYIIYVVWRRTSLCNGPNTMDALPFLFVDSVLHLVDLISVYRLRDVNCLLWSGTATIHEDNRPYLAQMKAQIKMLLICPGPVSPKNLSAILPLDFLWKLPIEYLFAPFVRESLISEVMTWHMTSNPRLKKVDMRLDQFSFVTTQTQDFMLYNVVRLEYDAFKEAVERWIQSRQPKSFAIVHLYGGSLRNDFIRIPSVEVYEGYEVSEANVLTHPHFNETIQLQMVVRVVEKQNLQRKMC</sequence>
<feature type="signal peptide" evidence="1">
    <location>
        <begin position="1"/>
        <end position="18"/>
    </location>
</feature>
<proteinExistence type="predicted"/>
<protein>
    <submittedName>
        <fullName evidence="3">Glucuronosyltransferase</fullName>
    </submittedName>
</protein>
<evidence type="ECO:0000313" key="2">
    <source>
        <dbReference type="Proteomes" id="UP000095287"/>
    </source>
</evidence>
<evidence type="ECO:0000313" key="3">
    <source>
        <dbReference type="WBParaSite" id="L893_g21884.t1"/>
    </source>
</evidence>
<evidence type="ECO:0000256" key="1">
    <source>
        <dbReference type="SAM" id="SignalP"/>
    </source>
</evidence>
<keyword evidence="1" id="KW-0732">Signal</keyword>
<dbReference type="WBParaSite" id="L893_g21884.t1">
    <property type="protein sequence ID" value="L893_g21884.t1"/>
    <property type="gene ID" value="L893_g21884"/>
</dbReference>
<keyword evidence="2" id="KW-1185">Reference proteome</keyword>
<name>A0A1I7Z1P7_9BILA</name>
<organism evidence="2 3">
    <name type="scientific">Steinernema glaseri</name>
    <dbReference type="NCBI Taxonomy" id="37863"/>
    <lineage>
        <taxon>Eukaryota</taxon>
        <taxon>Metazoa</taxon>
        <taxon>Ecdysozoa</taxon>
        <taxon>Nematoda</taxon>
        <taxon>Chromadorea</taxon>
        <taxon>Rhabditida</taxon>
        <taxon>Tylenchina</taxon>
        <taxon>Panagrolaimomorpha</taxon>
        <taxon>Strongyloidoidea</taxon>
        <taxon>Steinernematidae</taxon>
        <taxon>Steinernema</taxon>
    </lineage>
</organism>
<reference evidence="3" key="1">
    <citation type="submission" date="2016-11" db="UniProtKB">
        <authorList>
            <consortium name="WormBaseParasite"/>
        </authorList>
    </citation>
    <scope>IDENTIFICATION</scope>
</reference>
<dbReference type="AlphaFoldDB" id="A0A1I7Z1P7"/>
<accession>A0A1I7Z1P7</accession>
<dbReference type="Proteomes" id="UP000095287">
    <property type="component" value="Unplaced"/>
</dbReference>
<feature type="chain" id="PRO_5009312856" evidence="1">
    <location>
        <begin position="19"/>
        <end position="243"/>
    </location>
</feature>